<name>A0ABM8VY53_GIGMA</name>
<dbReference type="Proteomes" id="UP000789901">
    <property type="component" value="Unassembled WGS sequence"/>
</dbReference>
<reference evidence="1 2" key="1">
    <citation type="submission" date="2021-06" db="EMBL/GenBank/DDBJ databases">
        <authorList>
            <person name="Kallberg Y."/>
            <person name="Tangrot J."/>
            <person name="Rosling A."/>
        </authorList>
    </citation>
    <scope>NUCLEOTIDE SEQUENCE [LARGE SCALE GENOMIC DNA]</scope>
    <source>
        <strain evidence="1 2">120-4 pot B 10/14</strain>
    </source>
</reference>
<dbReference type="EMBL" id="CAJVQB010000227">
    <property type="protein sequence ID" value="CAG8476244.1"/>
    <property type="molecule type" value="Genomic_DNA"/>
</dbReference>
<keyword evidence="2" id="KW-1185">Reference proteome</keyword>
<accession>A0ABM8VY53</accession>
<organism evidence="1 2">
    <name type="scientific">Gigaspora margarita</name>
    <dbReference type="NCBI Taxonomy" id="4874"/>
    <lineage>
        <taxon>Eukaryota</taxon>
        <taxon>Fungi</taxon>
        <taxon>Fungi incertae sedis</taxon>
        <taxon>Mucoromycota</taxon>
        <taxon>Glomeromycotina</taxon>
        <taxon>Glomeromycetes</taxon>
        <taxon>Diversisporales</taxon>
        <taxon>Gigasporaceae</taxon>
        <taxon>Gigaspora</taxon>
    </lineage>
</organism>
<evidence type="ECO:0000313" key="1">
    <source>
        <dbReference type="EMBL" id="CAG8476244.1"/>
    </source>
</evidence>
<protein>
    <submittedName>
        <fullName evidence="1">39040_t:CDS:1</fullName>
    </submittedName>
</protein>
<evidence type="ECO:0000313" key="2">
    <source>
        <dbReference type="Proteomes" id="UP000789901"/>
    </source>
</evidence>
<comment type="caution">
    <text evidence="1">The sequence shown here is derived from an EMBL/GenBank/DDBJ whole genome shotgun (WGS) entry which is preliminary data.</text>
</comment>
<proteinExistence type="predicted"/>
<gene>
    <name evidence="1" type="ORF">GMARGA_LOCUS1016</name>
</gene>
<sequence>MAISKNNKWAPKAYPVARLSRINKPYSNCTLVNELYTNNIFNEEKIPDTIKISNANYKIDLDDNMTSFKIN</sequence>